<protein>
    <recommendedName>
        <fullName evidence="5">TFIIS N-terminal domain-containing protein</fullName>
    </recommendedName>
</protein>
<reference evidence="6" key="1">
    <citation type="submission" date="2020-01" db="EMBL/GenBank/DDBJ databases">
        <authorList>
            <person name="Mishra B."/>
        </authorList>
    </citation>
    <scope>NUCLEOTIDE SEQUENCE [LARGE SCALE GENOMIC DNA]</scope>
</reference>
<evidence type="ECO:0000313" key="6">
    <source>
        <dbReference type="EMBL" id="CAA7049525.1"/>
    </source>
</evidence>
<keyword evidence="7" id="KW-1185">Reference proteome</keyword>
<evidence type="ECO:0000256" key="1">
    <source>
        <dbReference type="ARBA" id="ARBA00004123"/>
    </source>
</evidence>
<evidence type="ECO:0000259" key="5">
    <source>
        <dbReference type="PROSITE" id="PS51319"/>
    </source>
</evidence>
<sequence>MRVRIAKERSDLTELVSAVIKTTYDTRSPGGVERCIDALNMLKSLSLSVEDLQWSESMVNLETLRRHRNPKIRKEAQSLFDYWYNTLYARRRVSKACLTQKKSVLKRCSELKKRDERKSVKEERSETHVAVEIKKEEKTGFLDLKMEQDQEFLSTQETEKIKKETENDAACKFEFATRKQEKMRSVTVKAIPQHWRDIKDKDGKITTKSLRPPSRRGGACKDSGNPKSPALKTKTEEELTKKENGCHGGEEEENGAVRISHECCRCG</sequence>
<dbReference type="PANTHER" id="PTHR31995">
    <property type="entry name" value="TRANSCRIPTION FACTOR IIS FAMILY PROTEIN-RELATED"/>
    <property type="match status" value="1"/>
</dbReference>
<dbReference type="Gene3D" id="1.20.930.10">
    <property type="entry name" value="Conserved domain common to transcription factors TFIIS, elongin A, CRSP70"/>
    <property type="match status" value="1"/>
</dbReference>
<evidence type="ECO:0000256" key="4">
    <source>
        <dbReference type="SAM" id="MobiDB-lite"/>
    </source>
</evidence>
<gene>
    <name evidence="6" type="ORF">MERR_LOCUS36760</name>
</gene>
<evidence type="ECO:0000256" key="3">
    <source>
        <dbReference type="PROSITE-ProRule" id="PRU00649"/>
    </source>
</evidence>
<evidence type="ECO:0000313" key="7">
    <source>
        <dbReference type="Proteomes" id="UP000467841"/>
    </source>
</evidence>
<dbReference type="CDD" id="cd00183">
    <property type="entry name" value="TFIIS_I"/>
    <property type="match status" value="1"/>
</dbReference>
<organism evidence="6 7">
    <name type="scientific">Microthlaspi erraticum</name>
    <dbReference type="NCBI Taxonomy" id="1685480"/>
    <lineage>
        <taxon>Eukaryota</taxon>
        <taxon>Viridiplantae</taxon>
        <taxon>Streptophyta</taxon>
        <taxon>Embryophyta</taxon>
        <taxon>Tracheophyta</taxon>
        <taxon>Spermatophyta</taxon>
        <taxon>Magnoliopsida</taxon>
        <taxon>eudicotyledons</taxon>
        <taxon>Gunneridae</taxon>
        <taxon>Pentapetalae</taxon>
        <taxon>rosids</taxon>
        <taxon>malvids</taxon>
        <taxon>Brassicales</taxon>
        <taxon>Brassicaceae</taxon>
        <taxon>Coluteocarpeae</taxon>
        <taxon>Microthlaspi</taxon>
    </lineage>
</organism>
<dbReference type="InterPro" id="IPR035441">
    <property type="entry name" value="TFIIS/LEDGF_dom_sf"/>
</dbReference>
<proteinExistence type="predicted"/>
<dbReference type="PROSITE" id="PS51319">
    <property type="entry name" value="TFIIS_N"/>
    <property type="match status" value="1"/>
</dbReference>
<name>A0A6D2KBD5_9BRAS</name>
<dbReference type="AlphaFoldDB" id="A0A6D2KBD5"/>
<dbReference type="OrthoDB" id="1106937at2759"/>
<comment type="subcellular location">
    <subcellularLocation>
        <location evidence="1 3">Nucleus</location>
    </subcellularLocation>
</comment>
<feature type="domain" description="TFIIS N-terminal" evidence="5">
    <location>
        <begin position="14"/>
        <end position="90"/>
    </location>
</feature>
<dbReference type="InterPro" id="IPR017923">
    <property type="entry name" value="TFIIS_N"/>
</dbReference>
<dbReference type="Proteomes" id="UP000467841">
    <property type="component" value="Unassembled WGS sequence"/>
</dbReference>
<dbReference type="GO" id="GO:0005634">
    <property type="term" value="C:nucleus"/>
    <property type="evidence" value="ECO:0007669"/>
    <property type="project" value="UniProtKB-SubCell"/>
</dbReference>
<comment type="caution">
    <text evidence="6">The sequence shown here is derived from an EMBL/GenBank/DDBJ whole genome shotgun (WGS) entry which is preliminary data.</text>
</comment>
<dbReference type="InterPro" id="IPR003617">
    <property type="entry name" value="TFIIS/CRSP70_N_sub"/>
</dbReference>
<dbReference type="PANTHER" id="PTHR31995:SF8">
    <property type="entry name" value="TRANSCRIPTION FACTOR IIS FAMILY PROTEIN"/>
    <property type="match status" value="1"/>
</dbReference>
<dbReference type="SMART" id="SM00509">
    <property type="entry name" value="TFS2N"/>
    <property type="match status" value="1"/>
</dbReference>
<evidence type="ECO:0000256" key="2">
    <source>
        <dbReference type="ARBA" id="ARBA00023242"/>
    </source>
</evidence>
<dbReference type="SUPFAM" id="SSF47676">
    <property type="entry name" value="Conserved domain common to transcription factors TFIIS, elongin A, CRSP70"/>
    <property type="match status" value="1"/>
</dbReference>
<feature type="compositionally biased region" description="Basic and acidic residues" evidence="4">
    <location>
        <begin position="233"/>
        <end position="249"/>
    </location>
</feature>
<keyword evidence="2 3" id="KW-0539">Nucleus</keyword>
<accession>A0A6D2KBD5</accession>
<feature type="region of interest" description="Disordered" evidence="4">
    <location>
        <begin position="204"/>
        <end position="252"/>
    </location>
</feature>
<dbReference type="EMBL" id="CACVBM020001418">
    <property type="protein sequence ID" value="CAA7049525.1"/>
    <property type="molecule type" value="Genomic_DNA"/>
</dbReference>